<evidence type="ECO:0000256" key="4">
    <source>
        <dbReference type="ARBA" id="ARBA00022475"/>
    </source>
</evidence>
<keyword evidence="14" id="KW-1185">Reference proteome</keyword>
<dbReference type="RefSeq" id="WP_096348006.1">
    <property type="nucleotide sequence ID" value="NZ_CP033116.1"/>
</dbReference>
<dbReference type="GO" id="GO:0006865">
    <property type="term" value="P:amino acid transport"/>
    <property type="evidence" value="ECO:0007669"/>
    <property type="project" value="UniProtKB-KW"/>
</dbReference>
<dbReference type="PROSITE" id="PS50928">
    <property type="entry name" value="ABC_TM1"/>
    <property type="match status" value="1"/>
</dbReference>
<evidence type="ECO:0000256" key="7">
    <source>
        <dbReference type="ARBA" id="ARBA00022989"/>
    </source>
</evidence>
<evidence type="ECO:0000313" key="11">
    <source>
        <dbReference type="EMBL" id="PCC97887.1"/>
    </source>
</evidence>
<protein>
    <submittedName>
        <fullName evidence="11 12">Amino acid ABC transporter permease</fullName>
    </submittedName>
</protein>
<sequence>MNLSDFIIVWQQYPAIWAGFVNTVTLLLLAGGISLLLGIVLTPMLMSKKPVIYRSIGFYCECMRCVPFLLLVYLIYFGLPSFGIQLSNWVTGFIALIIYNSAYMAIILRASWQDIPHETIEAGKAFGLHGNRLLRRIIMPLILMRATPMIGNQMTQILKDSAFLGIIAVSELTAVMNAIQATHFIPFASFLSAVLLYWLICLVIEFFTLIFTRYAEVRRA</sequence>
<feature type="transmembrane region" description="Helical" evidence="9">
    <location>
        <begin position="162"/>
        <end position="181"/>
    </location>
</feature>
<feature type="domain" description="ABC transmembrane type-1" evidence="10">
    <location>
        <begin position="20"/>
        <end position="208"/>
    </location>
</feature>
<dbReference type="AlphaFoldDB" id="A0AA91TZV0"/>
<comment type="similarity">
    <text evidence="2">Belongs to the binding-protein-dependent transport system permease family. HisMQ subfamily.</text>
</comment>
<dbReference type="GO" id="GO:0022857">
    <property type="term" value="F:transmembrane transporter activity"/>
    <property type="evidence" value="ECO:0007669"/>
    <property type="project" value="InterPro"/>
</dbReference>
<evidence type="ECO:0000256" key="1">
    <source>
        <dbReference type="ARBA" id="ARBA00004429"/>
    </source>
</evidence>
<dbReference type="GO" id="GO:0043190">
    <property type="term" value="C:ATP-binding cassette (ABC) transporter complex"/>
    <property type="evidence" value="ECO:0007669"/>
    <property type="project" value="InterPro"/>
</dbReference>
<proteinExistence type="inferred from homology"/>
<dbReference type="InterPro" id="IPR035906">
    <property type="entry name" value="MetI-like_sf"/>
</dbReference>
<dbReference type="Gene3D" id="1.10.3720.10">
    <property type="entry name" value="MetI-like"/>
    <property type="match status" value="1"/>
</dbReference>
<organism evidence="11 13">
    <name type="scientific">Halopseudomonas pelagia</name>
    <dbReference type="NCBI Taxonomy" id="553151"/>
    <lineage>
        <taxon>Bacteria</taxon>
        <taxon>Pseudomonadati</taxon>
        <taxon>Pseudomonadota</taxon>
        <taxon>Gammaproteobacteria</taxon>
        <taxon>Pseudomonadales</taxon>
        <taxon>Pseudomonadaceae</taxon>
        <taxon>Halopseudomonas</taxon>
    </lineage>
</organism>
<dbReference type="Pfam" id="PF00528">
    <property type="entry name" value="BPD_transp_1"/>
    <property type="match status" value="1"/>
</dbReference>
<dbReference type="NCBIfam" id="TIGR01726">
    <property type="entry name" value="HEQRo_perm_3TM"/>
    <property type="match status" value="1"/>
</dbReference>
<name>A0AA91TZV0_9GAMM</name>
<keyword evidence="7 9" id="KW-1133">Transmembrane helix</keyword>
<evidence type="ECO:0000313" key="12">
    <source>
        <dbReference type="EMBL" id="QFY56152.1"/>
    </source>
</evidence>
<evidence type="ECO:0000256" key="9">
    <source>
        <dbReference type="RuleBase" id="RU363032"/>
    </source>
</evidence>
<evidence type="ECO:0000256" key="3">
    <source>
        <dbReference type="ARBA" id="ARBA00022448"/>
    </source>
</evidence>
<dbReference type="SUPFAM" id="SSF161098">
    <property type="entry name" value="MetI-like"/>
    <property type="match status" value="1"/>
</dbReference>
<dbReference type="EMBL" id="CP033116">
    <property type="protein sequence ID" value="QFY56152.1"/>
    <property type="molecule type" value="Genomic_DNA"/>
</dbReference>
<accession>A0AA91TZV0</accession>
<evidence type="ECO:0000256" key="2">
    <source>
        <dbReference type="ARBA" id="ARBA00010072"/>
    </source>
</evidence>
<dbReference type="InterPro" id="IPR010065">
    <property type="entry name" value="AA_ABC_transptr_permease_3TM"/>
</dbReference>
<evidence type="ECO:0000313" key="13">
    <source>
        <dbReference type="Proteomes" id="UP000243750"/>
    </source>
</evidence>
<evidence type="ECO:0000256" key="8">
    <source>
        <dbReference type="ARBA" id="ARBA00023136"/>
    </source>
</evidence>
<feature type="transmembrane region" description="Helical" evidence="9">
    <location>
        <begin position="89"/>
        <end position="108"/>
    </location>
</feature>
<reference evidence="12 14" key="2">
    <citation type="submission" date="2018-10" db="EMBL/GenBank/DDBJ databases">
        <title>Complete genome sequence of Pseudomonas pelagia strain Kongs-67.</title>
        <authorList>
            <person name="Sinha R.K."/>
            <person name="Krishnan K."/>
        </authorList>
    </citation>
    <scope>NUCLEOTIDE SEQUENCE [LARGE SCALE GENOMIC DNA]</scope>
    <source>
        <strain evidence="12 14">Kongs-67</strain>
    </source>
</reference>
<keyword evidence="4" id="KW-1003">Cell membrane</keyword>
<evidence type="ECO:0000259" key="10">
    <source>
        <dbReference type="PROSITE" id="PS50928"/>
    </source>
</evidence>
<keyword evidence="6" id="KW-0029">Amino-acid transport</keyword>
<reference evidence="11 13" key="1">
    <citation type="submission" date="2017-09" db="EMBL/GenBank/DDBJ databases">
        <title>Bacterial and phytoplankton interrelationship in Kongsfjorden, an Arctic fjord.</title>
        <authorList>
            <person name="Sinha R."/>
            <person name="Krishnan K."/>
        </authorList>
    </citation>
    <scope>NUCLEOTIDE SEQUENCE [LARGE SCALE GENOMIC DNA]</scope>
    <source>
        <strain evidence="11 13">58</strain>
    </source>
</reference>
<feature type="transmembrane region" description="Helical" evidence="9">
    <location>
        <begin position="20"/>
        <end position="44"/>
    </location>
</feature>
<dbReference type="PANTHER" id="PTHR30614:SF0">
    <property type="entry name" value="L-CYSTINE TRANSPORT SYSTEM PERMEASE PROTEIN TCYL"/>
    <property type="match status" value="1"/>
</dbReference>
<comment type="subcellular location">
    <subcellularLocation>
        <location evidence="1">Cell inner membrane</location>
        <topology evidence="1">Multi-pass membrane protein</topology>
    </subcellularLocation>
    <subcellularLocation>
        <location evidence="9">Cell membrane</location>
        <topology evidence="9">Multi-pass membrane protein</topology>
    </subcellularLocation>
</comment>
<evidence type="ECO:0000256" key="6">
    <source>
        <dbReference type="ARBA" id="ARBA00022970"/>
    </source>
</evidence>
<feature type="transmembrane region" description="Helical" evidence="9">
    <location>
        <begin position="56"/>
        <end position="77"/>
    </location>
</feature>
<dbReference type="InterPro" id="IPR043429">
    <property type="entry name" value="ArtM/GltK/GlnP/TcyL/YhdX-like"/>
</dbReference>
<gene>
    <name evidence="11" type="ORF">CO192_18405</name>
    <name evidence="12" type="ORF">EAO82_07095</name>
</gene>
<dbReference type="Proteomes" id="UP000344571">
    <property type="component" value="Chromosome"/>
</dbReference>
<keyword evidence="3 9" id="KW-0813">Transport</keyword>
<keyword evidence="8 9" id="KW-0472">Membrane</keyword>
<keyword evidence="5 9" id="KW-0812">Transmembrane</keyword>
<dbReference type="EMBL" id="NWMT01000237">
    <property type="protein sequence ID" value="PCC97887.1"/>
    <property type="molecule type" value="Genomic_DNA"/>
</dbReference>
<dbReference type="Proteomes" id="UP000243750">
    <property type="component" value="Unassembled WGS sequence"/>
</dbReference>
<dbReference type="CDD" id="cd06261">
    <property type="entry name" value="TM_PBP2"/>
    <property type="match status" value="1"/>
</dbReference>
<feature type="transmembrane region" description="Helical" evidence="9">
    <location>
        <begin position="187"/>
        <end position="211"/>
    </location>
</feature>
<dbReference type="PANTHER" id="PTHR30614">
    <property type="entry name" value="MEMBRANE COMPONENT OF AMINO ACID ABC TRANSPORTER"/>
    <property type="match status" value="1"/>
</dbReference>
<evidence type="ECO:0000313" key="14">
    <source>
        <dbReference type="Proteomes" id="UP000344571"/>
    </source>
</evidence>
<dbReference type="InterPro" id="IPR000515">
    <property type="entry name" value="MetI-like"/>
</dbReference>
<evidence type="ECO:0000256" key="5">
    <source>
        <dbReference type="ARBA" id="ARBA00022692"/>
    </source>
</evidence>